<evidence type="ECO:0000313" key="2">
    <source>
        <dbReference type="EMBL" id="OBS82114.1"/>
    </source>
</evidence>
<dbReference type="EMBL" id="LZPO01008237">
    <property type="protein sequence ID" value="OBS82114.1"/>
    <property type="molecule type" value="Genomic_DNA"/>
</dbReference>
<name>A0A1A6HV59_NEOLE</name>
<organism evidence="2 3">
    <name type="scientific">Neotoma lepida</name>
    <name type="common">Desert woodrat</name>
    <dbReference type="NCBI Taxonomy" id="56216"/>
    <lineage>
        <taxon>Eukaryota</taxon>
        <taxon>Metazoa</taxon>
        <taxon>Chordata</taxon>
        <taxon>Craniata</taxon>
        <taxon>Vertebrata</taxon>
        <taxon>Euteleostomi</taxon>
        <taxon>Mammalia</taxon>
        <taxon>Eutheria</taxon>
        <taxon>Euarchontoglires</taxon>
        <taxon>Glires</taxon>
        <taxon>Rodentia</taxon>
        <taxon>Myomorpha</taxon>
        <taxon>Muroidea</taxon>
        <taxon>Cricetidae</taxon>
        <taxon>Neotominae</taxon>
        <taxon>Neotoma</taxon>
    </lineage>
</organism>
<evidence type="ECO:0000256" key="1">
    <source>
        <dbReference type="SAM" id="MobiDB-lite"/>
    </source>
</evidence>
<accession>A0A1A6HV59</accession>
<comment type="caution">
    <text evidence="2">The sequence shown here is derived from an EMBL/GenBank/DDBJ whole genome shotgun (WGS) entry which is preliminary data.</text>
</comment>
<dbReference type="OrthoDB" id="10588917at2759"/>
<proteinExistence type="predicted"/>
<feature type="region of interest" description="Disordered" evidence="1">
    <location>
        <begin position="1"/>
        <end position="26"/>
    </location>
</feature>
<sequence>TAQSPGGRPPEGAAPEPAELGREKQRKYTRIQVPLALMTRPPGAAAELPDIVVSRSWAGDWMLQLQRLST</sequence>
<feature type="non-terminal residue" evidence="2">
    <location>
        <position position="1"/>
    </location>
</feature>
<gene>
    <name evidence="2" type="ORF">A6R68_23896</name>
</gene>
<evidence type="ECO:0000313" key="3">
    <source>
        <dbReference type="Proteomes" id="UP000092124"/>
    </source>
</evidence>
<protein>
    <submittedName>
        <fullName evidence="2">Uncharacterized protein</fullName>
    </submittedName>
</protein>
<reference evidence="2 3" key="1">
    <citation type="submission" date="2016-06" db="EMBL/GenBank/DDBJ databases">
        <title>The Draft Genome Sequence and Annotation of the Desert Woodrat Neotoma lepida.</title>
        <authorList>
            <person name="Campbell M."/>
            <person name="Oakeson K.F."/>
            <person name="Yandell M."/>
            <person name="Halpert J.R."/>
            <person name="Dearing D."/>
        </authorList>
    </citation>
    <scope>NUCLEOTIDE SEQUENCE [LARGE SCALE GENOMIC DNA]</scope>
    <source>
        <strain evidence="2">417</strain>
        <tissue evidence="2">Liver</tissue>
    </source>
</reference>
<dbReference type="Proteomes" id="UP000092124">
    <property type="component" value="Unassembled WGS sequence"/>
</dbReference>
<keyword evidence="3" id="KW-1185">Reference proteome</keyword>
<dbReference type="AlphaFoldDB" id="A0A1A6HV59"/>